<comment type="caution">
    <text evidence="1">The sequence shown here is derived from an EMBL/GenBank/DDBJ whole genome shotgun (WGS) entry which is preliminary data.</text>
</comment>
<accession>A0ABU0AMF9</accession>
<dbReference type="EMBL" id="JAUSUB010000013">
    <property type="protein sequence ID" value="MDQ0271235.1"/>
    <property type="molecule type" value="Genomic_DNA"/>
</dbReference>
<keyword evidence="2" id="KW-1185">Reference proteome</keyword>
<gene>
    <name evidence="1" type="ORF">J2S17_003123</name>
</gene>
<name>A0ABU0AMF9_9BACI</name>
<proteinExistence type="predicted"/>
<organism evidence="1 2">
    <name type="scientific">Cytobacillus purgationiresistens</name>
    <dbReference type="NCBI Taxonomy" id="863449"/>
    <lineage>
        <taxon>Bacteria</taxon>
        <taxon>Bacillati</taxon>
        <taxon>Bacillota</taxon>
        <taxon>Bacilli</taxon>
        <taxon>Bacillales</taxon>
        <taxon>Bacillaceae</taxon>
        <taxon>Cytobacillus</taxon>
    </lineage>
</organism>
<evidence type="ECO:0000313" key="2">
    <source>
        <dbReference type="Proteomes" id="UP001238088"/>
    </source>
</evidence>
<dbReference type="RefSeq" id="WP_307476252.1">
    <property type="nucleotide sequence ID" value="NZ_JAUSUB010000013.1"/>
</dbReference>
<dbReference type="Proteomes" id="UP001238088">
    <property type="component" value="Unassembled WGS sequence"/>
</dbReference>
<protein>
    <submittedName>
        <fullName evidence="1">Uncharacterized protein</fullName>
    </submittedName>
</protein>
<sequence>MKKEVDYLKEIVKYNESETKKNGMFIAFEFNGVMVTNPFYDETMRYEVKPSDYYGQKNIDSMITEFTNLGTYPKYSDEKMKQFIEQDILVKSFYNELIKKYGHSPKDAMQIIYNYYVITDPIMLSIYEDIPKKK</sequence>
<evidence type="ECO:0000313" key="1">
    <source>
        <dbReference type="EMBL" id="MDQ0271235.1"/>
    </source>
</evidence>
<reference evidence="1 2" key="1">
    <citation type="submission" date="2023-07" db="EMBL/GenBank/DDBJ databases">
        <title>Genomic Encyclopedia of Type Strains, Phase IV (KMG-IV): sequencing the most valuable type-strain genomes for metagenomic binning, comparative biology and taxonomic classification.</title>
        <authorList>
            <person name="Goeker M."/>
        </authorList>
    </citation>
    <scope>NUCLEOTIDE SEQUENCE [LARGE SCALE GENOMIC DNA]</scope>
    <source>
        <strain evidence="1 2">DSM 23494</strain>
    </source>
</reference>